<proteinExistence type="inferred from homology"/>
<dbReference type="InterPro" id="IPR016024">
    <property type="entry name" value="ARM-type_fold"/>
</dbReference>
<feature type="non-terminal residue" evidence="4">
    <location>
        <position position="524"/>
    </location>
</feature>
<comment type="similarity">
    <text evidence="1">Belongs to the API5 family.</text>
</comment>
<dbReference type="GO" id="GO:0005634">
    <property type="term" value="C:nucleus"/>
    <property type="evidence" value="ECO:0007669"/>
    <property type="project" value="TreeGrafter"/>
</dbReference>
<evidence type="ECO:0000313" key="4">
    <source>
        <dbReference type="EMBL" id="CAH1098954.1"/>
    </source>
</evidence>
<dbReference type="SUPFAM" id="SSF48371">
    <property type="entry name" value="ARM repeat"/>
    <property type="match status" value="1"/>
</dbReference>
<evidence type="ECO:0000256" key="1">
    <source>
        <dbReference type="ARBA" id="ARBA00009515"/>
    </source>
</evidence>
<dbReference type="PANTHER" id="PTHR12758">
    <property type="entry name" value="APOPTOSIS INHIBITOR 5-RELATED"/>
    <property type="match status" value="1"/>
</dbReference>
<dbReference type="OrthoDB" id="19224at2759"/>
<dbReference type="Pfam" id="PF05918">
    <property type="entry name" value="API5"/>
    <property type="match status" value="1"/>
</dbReference>
<accession>A0A9P0CBN5</accession>
<dbReference type="InterPro" id="IPR008383">
    <property type="entry name" value="API5"/>
</dbReference>
<dbReference type="GO" id="GO:0043066">
    <property type="term" value="P:negative regulation of apoptotic process"/>
    <property type="evidence" value="ECO:0007669"/>
    <property type="project" value="TreeGrafter"/>
</dbReference>
<reference evidence="4" key="1">
    <citation type="submission" date="2022-01" db="EMBL/GenBank/DDBJ databases">
        <authorList>
            <person name="King R."/>
        </authorList>
    </citation>
    <scope>NUCLEOTIDE SEQUENCE</scope>
</reference>
<dbReference type="PANTHER" id="PTHR12758:SF19">
    <property type="entry name" value="APOPTOSIS INHIBITOR 5"/>
    <property type="match status" value="1"/>
</dbReference>
<feature type="region of interest" description="Disordered" evidence="3">
    <location>
        <begin position="446"/>
        <end position="524"/>
    </location>
</feature>
<protein>
    <recommendedName>
        <fullName evidence="6">Apoptosis inhibitor 5</fullName>
    </recommendedName>
</protein>
<name>A0A9P0CBN5_9CUCU</name>
<gene>
    <name evidence="4" type="ORF">PSYICH_LOCUS1230</name>
</gene>
<evidence type="ECO:0000256" key="2">
    <source>
        <dbReference type="ARBA" id="ARBA00022703"/>
    </source>
</evidence>
<dbReference type="Gene3D" id="1.25.10.10">
    <property type="entry name" value="Leucine-rich Repeat Variant"/>
    <property type="match status" value="1"/>
</dbReference>
<dbReference type="EMBL" id="OV651813">
    <property type="protein sequence ID" value="CAH1098954.1"/>
    <property type="molecule type" value="Genomic_DNA"/>
</dbReference>
<organism evidence="4 5">
    <name type="scientific">Psylliodes chrysocephalus</name>
    <dbReference type="NCBI Taxonomy" id="3402493"/>
    <lineage>
        <taxon>Eukaryota</taxon>
        <taxon>Metazoa</taxon>
        <taxon>Ecdysozoa</taxon>
        <taxon>Arthropoda</taxon>
        <taxon>Hexapoda</taxon>
        <taxon>Insecta</taxon>
        <taxon>Pterygota</taxon>
        <taxon>Neoptera</taxon>
        <taxon>Endopterygota</taxon>
        <taxon>Coleoptera</taxon>
        <taxon>Polyphaga</taxon>
        <taxon>Cucujiformia</taxon>
        <taxon>Chrysomeloidea</taxon>
        <taxon>Chrysomelidae</taxon>
        <taxon>Galerucinae</taxon>
        <taxon>Alticini</taxon>
        <taxon>Psylliodes</taxon>
    </lineage>
</organism>
<dbReference type="GO" id="GO:0006915">
    <property type="term" value="P:apoptotic process"/>
    <property type="evidence" value="ECO:0007669"/>
    <property type="project" value="UniProtKB-KW"/>
</dbReference>
<evidence type="ECO:0000256" key="3">
    <source>
        <dbReference type="SAM" id="MobiDB-lite"/>
    </source>
</evidence>
<keyword evidence="2" id="KW-0053">Apoptosis</keyword>
<dbReference type="AlphaFoldDB" id="A0A9P0CBN5"/>
<evidence type="ECO:0000313" key="5">
    <source>
        <dbReference type="Proteomes" id="UP001153636"/>
    </source>
</evidence>
<feature type="compositionally biased region" description="Polar residues" evidence="3">
    <location>
        <begin position="490"/>
        <end position="499"/>
    </location>
</feature>
<dbReference type="InterPro" id="IPR011989">
    <property type="entry name" value="ARM-like"/>
</dbReference>
<dbReference type="GO" id="GO:0003723">
    <property type="term" value="F:RNA binding"/>
    <property type="evidence" value="ECO:0007669"/>
    <property type="project" value="TreeGrafter"/>
</dbReference>
<evidence type="ECO:0008006" key="6">
    <source>
        <dbReference type="Google" id="ProtNLM"/>
    </source>
</evidence>
<dbReference type="Proteomes" id="UP001153636">
    <property type="component" value="Chromosome 1"/>
</dbReference>
<feature type="compositionally biased region" description="Polar residues" evidence="3">
    <location>
        <begin position="462"/>
        <end position="478"/>
    </location>
</feature>
<sequence length="524" mass="59554">MTNKLDELYEKYNVLADAKDNIAKHSALYLECIALIRGKNGSEKEKKLAGQIISKFFKNFPEHQEQALQALFDLCEDDDITVRISGIQVLPLICKNSKECIPKVVNILTQLLLLRDQDNHVTNTSLQQIFREEPLITLKVAFGYISSTDNVEGREKCIQFVYKKLVKIEDKITPEVNDLLLEEGKTILQDSTATEFLTVVPFLSTSKLTKTTAGQQELINAITERAELNKEFDPQDTDNLHCDRIILCTEHALPLFNANVESTNFVKFYCDQILNKWDEIGKLKDGTILQYQFLKQLAELTIHCGKLDTPSAYVVQIFDKMKRYMPLPPEDGDIDKMPNLDFTSVECFLFAFHRLARQCPDFLTSDPAVLKDFRSRLNYFSRGVGGCKRSLEKIEIKDKENEKIKIAPAVLDNINSLIKDLFYTSPIYKCNVQLSFKTLATKVKTPEKATATQKRHVPIHFDSSNGSTNKQIRSNKGNDNVKLYQPPSGKFSNNFQSYDRQGGRGRGRGRGGPRGSRGSSRGWR</sequence>
<keyword evidence="5" id="KW-1185">Reference proteome</keyword>